<sequence length="151" mass="16376">MQRAVEAVAAEAEEEAADTAQPPPPPLSPSSRSLDCHRIRSNNNNNNHIINNINNNEQFDSSHSTSSPQLQPTPAPAAPAAARPPQQRSKVYRRASLKSLTGSSYGPSVTTSPAHSTSSPSSRILKVSSSRLQQPKLDEKENEEPYDTKYC</sequence>
<gene>
    <name evidence="2" type="ORF">TBRA_LOCUS7819</name>
</gene>
<feature type="compositionally biased region" description="Low complexity" evidence="1">
    <location>
        <begin position="78"/>
        <end position="89"/>
    </location>
</feature>
<dbReference type="EMBL" id="CADCXV010000805">
    <property type="protein sequence ID" value="CAB0035936.1"/>
    <property type="molecule type" value="Genomic_DNA"/>
</dbReference>
<evidence type="ECO:0000313" key="2">
    <source>
        <dbReference type="EMBL" id="CAB0035936.1"/>
    </source>
</evidence>
<feature type="region of interest" description="Disordered" evidence="1">
    <location>
        <begin position="1"/>
        <end position="151"/>
    </location>
</feature>
<dbReference type="Proteomes" id="UP000479190">
    <property type="component" value="Unassembled WGS sequence"/>
</dbReference>
<organism evidence="2 3">
    <name type="scientific">Trichogramma brassicae</name>
    <dbReference type="NCBI Taxonomy" id="86971"/>
    <lineage>
        <taxon>Eukaryota</taxon>
        <taxon>Metazoa</taxon>
        <taxon>Ecdysozoa</taxon>
        <taxon>Arthropoda</taxon>
        <taxon>Hexapoda</taxon>
        <taxon>Insecta</taxon>
        <taxon>Pterygota</taxon>
        <taxon>Neoptera</taxon>
        <taxon>Endopterygota</taxon>
        <taxon>Hymenoptera</taxon>
        <taxon>Apocrita</taxon>
        <taxon>Proctotrupomorpha</taxon>
        <taxon>Chalcidoidea</taxon>
        <taxon>Trichogrammatidae</taxon>
        <taxon>Trichogramma</taxon>
    </lineage>
</organism>
<evidence type="ECO:0000313" key="3">
    <source>
        <dbReference type="Proteomes" id="UP000479190"/>
    </source>
</evidence>
<keyword evidence="3" id="KW-1185">Reference proteome</keyword>
<reference evidence="2 3" key="1">
    <citation type="submission" date="2020-02" db="EMBL/GenBank/DDBJ databases">
        <authorList>
            <person name="Ferguson B K."/>
        </authorList>
    </citation>
    <scope>NUCLEOTIDE SEQUENCE [LARGE SCALE GENOMIC DNA]</scope>
</reference>
<feature type="compositionally biased region" description="Low complexity" evidence="1">
    <location>
        <begin position="1"/>
        <end position="10"/>
    </location>
</feature>
<name>A0A6H5IMX4_9HYME</name>
<feature type="compositionally biased region" description="Low complexity" evidence="1">
    <location>
        <begin position="107"/>
        <end position="122"/>
    </location>
</feature>
<dbReference type="AlphaFoldDB" id="A0A6H5IMX4"/>
<feature type="compositionally biased region" description="Low complexity" evidence="1">
    <location>
        <begin position="42"/>
        <end position="70"/>
    </location>
</feature>
<proteinExistence type="predicted"/>
<evidence type="ECO:0000256" key="1">
    <source>
        <dbReference type="SAM" id="MobiDB-lite"/>
    </source>
</evidence>
<protein>
    <submittedName>
        <fullName evidence="2">Uncharacterized protein</fullName>
    </submittedName>
</protein>
<accession>A0A6H5IMX4</accession>